<keyword evidence="3" id="KW-1185">Reference proteome</keyword>
<feature type="compositionally biased region" description="Low complexity" evidence="1">
    <location>
        <begin position="331"/>
        <end position="345"/>
    </location>
</feature>
<reference evidence="2 3" key="1">
    <citation type="submission" date="2019-01" db="EMBL/GenBank/DDBJ databases">
        <authorList>
            <person name="Ferrante I. M."/>
        </authorList>
    </citation>
    <scope>NUCLEOTIDE SEQUENCE [LARGE SCALE GENOMIC DNA]</scope>
    <source>
        <strain evidence="2 3">B856</strain>
    </source>
</reference>
<evidence type="ECO:0008006" key="4">
    <source>
        <dbReference type="Google" id="ProtNLM"/>
    </source>
</evidence>
<accession>A0A448YY65</accession>
<feature type="compositionally biased region" description="Basic residues" evidence="1">
    <location>
        <begin position="348"/>
        <end position="358"/>
    </location>
</feature>
<evidence type="ECO:0000256" key="1">
    <source>
        <dbReference type="SAM" id="MobiDB-lite"/>
    </source>
</evidence>
<feature type="region of interest" description="Disordered" evidence="1">
    <location>
        <begin position="15"/>
        <end position="38"/>
    </location>
</feature>
<gene>
    <name evidence="2" type="ORF">PSNMU_V1.4_AUG-EV-PASAV3_0014820</name>
</gene>
<sequence>MAPSKRQRVGNAILPDGGIRISNDRNATLGDDREPRTEQCSPWPSSLLCFNSRNGLVLFVAALLFLRLQQWILVGIADVASESSVFADHSQEAHAFLPLLSKKRVSHGDDGLDPAESRTRPIRNRTKIEQIENYKKGNGLMLNIHATHHGGTTFCGIIGRSGGPVASQKEEIAPSFACWFDQNGTVPEAKKSYYTTLNKETFLSRTPWAYDETDSFLHSLRPYFHMISWEYMGVDDMQRNLSETNWEHPELLSVIITRDPISRLLAGNRNMKLNYPGYNTGNLSHAGWWDIAFNPNRRLADNFFFRIVEGTKRDKSAGRSAVGNGTPQNNTTAVADDSATTSESTSQRRLKTAKKQRHREQQKENNDHRPDQNGLFYMFTDDNLPSALPPLYSNLDRTNYDRAVSVLNRFTVVLDIECLNEGILALANLVGLDPETVQAAVLQNDLHRKKRKKHDTKHKPARDRIGYQDVYEYLLEKNKWDIKLYEYSKTVSLVRCE</sequence>
<name>A0A448YY65_9STRA</name>
<proteinExistence type="predicted"/>
<dbReference type="Proteomes" id="UP000291116">
    <property type="component" value="Unassembled WGS sequence"/>
</dbReference>
<evidence type="ECO:0000313" key="3">
    <source>
        <dbReference type="Proteomes" id="UP000291116"/>
    </source>
</evidence>
<protein>
    <recommendedName>
        <fullName evidence="4">Sulfotransferase domain-containing protein</fullName>
    </recommendedName>
</protein>
<feature type="region of interest" description="Disordered" evidence="1">
    <location>
        <begin position="315"/>
        <end position="375"/>
    </location>
</feature>
<dbReference type="EMBL" id="CAACVS010000037">
    <property type="protein sequence ID" value="VEU34752.1"/>
    <property type="molecule type" value="Genomic_DNA"/>
</dbReference>
<dbReference type="AlphaFoldDB" id="A0A448YY65"/>
<evidence type="ECO:0000313" key="2">
    <source>
        <dbReference type="EMBL" id="VEU34752.1"/>
    </source>
</evidence>
<feature type="compositionally biased region" description="Basic and acidic residues" evidence="1">
    <location>
        <begin position="359"/>
        <end position="371"/>
    </location>
</feature>
<organism evidence="2 3">
    <name type="scientific">Pseudo-nitzschia multistriata</name>
    <dbReference type="NCBI Taxonomy" id="183589"/>
    <lineage>
        <taxon>Eukaryota</taxon>
        <taxon>Sar</taxon>
        <taxon>Stramenopiles</taxon>
        <taxon>Ochrophyta</taxon>
        <taxon>Bacillariophyta</taxon>
        <taxon>Bacillariophyceae</taxon>
        <taxon>Bacillariophycidae</taxon>
        <taxon>Bacillariales</taxon>
        <taxon>Bacillariaceae</taxon>
        <taxon>Pseudo-nitzschia</taxon>
    </lineage>
</organism>
<dbReference type="OrthoDB" id="47283at2759"/>